<accession>A0A0D5A095</accession>
<geneLocation type="plasmid" evidence="1">
    <name>pLM19O2</name>
</geneLocation>
<dbReference type="EMBL" id="KM659092">
    <property type="protein sequence ID" value="AJW29962.1"/>
    <property type="molecule type" value="Genomic_DNA"/>
</dbReference>
<gene>
    <name evidence="1" type="ORF">pLM19O2_p17</name>
</gene>
<reference evidence="1" key="1">
    <citation type="submission" date="2014-09" db="EMBL/GenBank/DDBJ databases">
        <title>The mobilome of the heavy metals and metalloids hypertolerant bacteria from the Lubin copper mine (Poland).</title>
        <authorList>
            <person name="Dziewit L."/>
            <person name="Bartosik D."/>
        </authorList>
    </citation>
    <scope>NUCLEOTIDE SEQUENCE</scope>
    <source>
        <plasmid evidence="1">pLM19O2</plasmid>
    </source>
</reference>
<organism evidence="1">
    <name type="scientific">Ochrobactrum sp. LM19</name>
    <dbReference type="NCBI Taxonomy" id="1449781"/>
    <lineage>
        <taxon>Bacteria</taxon>
        <taxon>Pseudomonadati</taxon>
        <taxon>Pseudomonadota</taxon>
        <taxon>Alphaproteobacteria</taxon>
        <taxon>Hyphomicrobiales</taxon>
        <taxon>Brucellaceae</taxon>
        <taxon>Brucella/Ochrobactrum group</taxon>
        <taxon>Ochrobactrum</taxon>
    </lineage>
</organism>
<name>A0A0D5A095_9HYPH</name>
<dbReference type="AlphaFoldDB" id="A0A0D5A095"/>
<evidence type="ECO:0000313" key="1">
    <source>
        <dbReference type="EMBL" id="AJW29962.1"/>
    </source>
</evidence>
<proteinExistence type="predicted"/>
<sequence length="146" mass="15933">MFAQNIYCGVMNLQYKTVACLLAGIALSGCVSTNGVEQETYTANTVAGKTKRLYRATSVNLDCTPLEAPTFTVIQHPLNGKVFIRKDGIVPSYYTGKYRKCNGRRIPGTASFYTATPGFVGSDTVKLRIAFDTGEMSEVSIRINVK</sequence>
<protein>
    <submittedName>
        <fullName evidence="1">Uncharacterized protein</fullName>
    </submittedName>
</protein>
<keyword evidence="1" id="KW-0614">Plasmid</keyword>